<dbReference type="KEGG" id="mzi:HWN40_09370"/>
<dbReference type="GO" id="GO:0008705">
    <property type="term" value="F:methionine synthase activity"/>
    <property type="evidence" value="ECO:0007669"/>
    <property type="project" value="TreeGrafter"/>
</dbReference>
<dbReference type="SMART" id="SM01018">
    <property type="entry name" value="B12-binding_2"/>
    <property type="match status" value="1"/>
</dbReference>
<feature type="domain" description="B12-binding N-terminal" evidence="5">
    <location>
        <begin position="1"/>
        <end position="92"/>
    </location>
</feature>
<dbReference type="CDD" id="cd02070">
    <property type="entry name" value="corrinoid_protein_B12-BD"/>
    <property type="match status" value="1"/>
</dbReference>
<dbReference type="AlphaFoldDB" id="A0A7D5IC56"/>
<dbReference type="InterPro" id="IPR006158">
    <property type="entry name" value="Cobalamin-bd"/>
</dbReference>
<dbReference type="Gene3D" id="3.40.50.280">
    <property type="entry name" value="Cobalamin-binding domain"/>
    <property type="match status" value="1"/>
</dbReference>
<evidence type="ECO:0000256" key="2">
    <source>
        <dbReference type="ARBA" id="ARBA00022723"/>
    </source>
</evidence>
<name>A0A7D5IC56_9EURY</name>
<dbReference type="SUPFAM" id="SSF47644">
    <property type="entry name" value="Methionine synthase domain"/>
    <property type="match status" value="1"/>
</dbReference>
<keyword evidence="7" id="KW-1185">Reference proteome</keyword>
<dbReference type="Pfam" id="PF02310">
    <property type="entry name" value="B12-binding"/>
    <property type="match status" value="1"/>
</dbReference>
<evidence type="ECO:0000256" key="1">
    <source>
        <dbReference type="ARBA" id="ARBA00010854"/>
    </source>
</evidence>
<dbReference type="PANTHER" id="PTHR45833">
    <property type="entry name" value="METHIONINE SYNTHASE"/>
    <property type="match status" value="1"/>
</dbReference>
<dbReference type="InterPro" id="IPR036594">
    <property type="entry name" value="Meth_synthase_dom"/>
</dbReference>
<dbReference type="NCBIfam" id="TIGR02370">
    <property type="entry name" value="pyl_corrinoid"/>
    <property type="match status" value="1"/>
</dbReference>
<evidence type="ECO:0000259" key="4">
    <source>
        <dbReference type="PROSITE" id="PS51332"/>
    </source>
</evidence>
<dbReference type="GO" id="GO:0015948">
    <property type="term" value="P:methanogenesis"/>
    <property type="evidence" value="ECO:0007669"/>
    <property type="project" value="InterPro"/>
</dbReference>
<dbReference type="InterPro" id="IPR012741">
    <property type="entry name" value="Corrinoid_p"/>
</dbReference>
<dbReference type="Gene3D" id="1.10.1240.10">
    <property type="entry name" value="Methionine synthase domain"/>
    <property type="match status" value="1"/>
</dbReference>
<feature type="domain" description="B12-binding" evidence="4">
    <location>
        <begin position="94"/>
        <end position="226"/>
    </location>
</feature>
<dbReference type="RefSeq" id="WP_176965485.1">
    <property type="nucleotide sequence ID" value="NZ_CP058215.1"/>
</dbReference>
<dbReference type="EMBL" id="CP058215">
    <property type="protein sequence ID" value="QLC50429.1"/>
    <property type="molecule type" value="Genomic_DNA"/>
</dbReference>
<dbReference type="Proteomes" id="UP000509594">
    <property type="component" value="Chromosome"/>
</dbReference>
<evidence type="ECO:0000259" key="5">
    <source>
        <dbReference type="PROSITE" id="PS51337"/>
    </source>
</evidence>
<gene>
    <name evidence="6" type="ORF">HWN40_09370</name>
</gene>
<dbReference type="InterPro" id="IPR036724">
    <property type="entry name" value="Cobalamin-bd_sf"/>
</dbReference>
<evidence type="ECO:0000313" key="7">
    <source>
        <dbReference type="Proteomes" id="UP000509594"/>
    </source>
</evidence>
<sequence length="241" mass="26078">MHPKEYFVPKLIEAVLKYDENKVEEIALDALSAGTDPVILVEEGLSVAMERVGEMFSEGKLYLPHVIAASEAMNAGVRALLPAHEEYVPMSGFKATVMIGTIEGDIHSIGKDIVAASLQIAGYRVIDLGIDVPVEEFTEKALELSPDVVATSALMNITMVNQQVLEEKLKDTGIRDRLKTVVGGSPVSDEWALEIGADIYGADAADTVEKLNVLFCSAKESILIEDREKCRAVRIGEFASG</sequence>
<dbReference type="OrthoDB" id="125202at2157"/>
<evidence type="ECO:0000313" key="6">
    <source>
        <dbReference type="EMBL" id="QLC50429.1"/>
    </source>
</evidence>
<dbReference type="PROSITE" id="PS51337">
    <property type="entry name" value="B12_BINDING_NTER"/>
    <property type="match status" value="1"/>
</dbReference>
<keyword evidence="2" id="KW-0479">Metal-binding</keyword>
<dbReference type="GO" id="GO:0031419">
    <property type="term" value="F:cobalamin binding"/>
    <property type="evidence" value="ECO:0007669"/>
    <property type="project" value="InterPro"/>
</dbReference>
<comment type="similarity">
    <text evidence="1">Belongs to the methylamine corrinoid protein family.</text>
</comment>
<dbReference type="GO" id="GO:0046653">
    <property type="term" value="P:tetrahydrofolate metabolic process"/>
    <property type="evidence" value="ECO:0007669"/>
    <property type="project" value="TreeGrafter"/>
</dbReference>
<dbReference type="GO" id="GO:0050897">
    <property type="term" value="F:cobalt ion binding"/>
    <property type="evidence" value="ECO:0007669"/>
    <property type="project" value="InterPro"/>
</dbReference>
<protein>
    <submittedName>
        <fullName evidence="6">Corrinoid protein</fullName>
    </submittedName>
</protein>
<keyword evidence="3" id="KW-0170">Cobalt</keyword>
<dbReference type="GeneID" id="55821883"/>
<dbReference type="InterPro" id="IPR003759">
    <property type="entry name" value="Cbl-bd_cap"/>
</dbReference>
<dbReference type="GO" id="GO:0005829">
    <property type="term" value="C:cytosol"/>
    <property type="evidence" value="ECO:0007669"/>
    <property type="project" value="TreeGrafter"/>
</dbReference>
<dbReference type="PROSITE" id="PS51332">
    <property type="entry name" value="B12_BINDING"/>
    <property type="match status" value="1"/>
</dbReference>
<proteinExistence type="inferred from homology"/>
<dbReference type="GO" id="GO:0050667">
    <property type="term" value="P:homocysteine metabolic process"/>
    <property type="evidence" value="ECO:0007669"/>
    <property type="project" value="TreeGrafter"/>
</dbReference>
<dbReference type="FunFam" id="3.40.50.280:FF:000003">
    <property type="entry name" value="Dimethylamine methyltransferase corrinoid protein"/>
    <property type="match status" value="1"/>
</dbReference>
<dbReference type="PANTHER" id="PTHR45833:SF1">
    <property type="entry name" value="METHIONINE SYNTHASE"/>
    <property type="match status" value="1"/>
</dbReference>
<organism evidence="6 7">
    <name type="scientific">Methanolobus zinderi</name>
    <dbReference type="NCBI Taxonomy" id="536044"/>
    <lineage>
        <taxon>Archaea</taxon>
        <taxon>Methanobacteriati</taxon>
        <taxon>Methanobacteriota</taxon>
        <taxon>Stenosarchaea group</taxon>
        <taxon>Methanomicrobia</taxon>
        <taxon>Methanosarcinales</taxon>
        <taxon>Methanosarcinaceae</taxon>
        <taxon>Methanolobus</taxon>
    </lineage>
</organism>
<evidence type="ECO:0000256" key="3">
    <source>
        <dbReference type="ARBA" id="ARBA00023285"/>
    </source>
</evidence>
<dbReference type="Pfam" id="PF02607">
    <property type="entry name" value="B12-binding_2"/>
    <property type="match status" value="1"/>
</dbReference>
<dbReference type="SUPFAM" id="SSF52242">
    <property type="entry name" value="Cobalamin (vitamin B12)-binding domain"/>
    <property type="match status" value="1"/>
</dbReference>
<dbReference type="InterPro" id="IPR050554">
    <property type="entry name" value="Met_Synthase/Corrinoid"/>
</dbReference>
<accession>A0A7D5IC56</accession>
<reference evidence="6 7" key="1">
    <citation type="submission" date="2020-06" db="EMBL/GenBank/DDBJ databases">
        <title>Methanolobus halotolerans sp. nov., isolated from a saline lake Tus in Siberia.</title>
        <authorList>
            <person name="Shen Y."/>
            <person name="Chen S.-C."/>
            <person name="Lai M.-C."/>
            <person name="Huang H.-H."/>
            <person name="Chiu H.-H."/>
            <person name="Tang S.-L."/>
            <person name="Rogozin D.Y."/>
            <person name="Degermendzhy A.G."/>
        </authorList>
    </citation>
    <scope>NUCLEOTIDE SEQUENCE [LARGE SCALE GENOMIC DNA]</scope>
    <source>
        <strain evidence="6 7">DSM 21339</strain>
    </source>
</reference>